<feature type="region of interest" description="Disordered" evidence="1">
    <location>
        <begin position="1"/>
        <end position="29"/>
    </location>
</feature>
<accession>A0AAV4T9E8</accession>
<feature type="compositionally biased region" description="Polar residues" evidence="1">
    <location>
        <begin position="12"/>
        <end position="23"/>
    </location>
</feature>
<organism evidence="2 3">
    <name type="scientific">Caerostris extrusa</name>
    <name type="common">Bark spider</name>
    <name type="synonym">Caerostris bankana</name>
    <dbReference type="NCBI Taxonomy" id="172846"/>
    <lineage>
        <taxon>Eukaryota</taxon>
        <taxon>Metazoa</taxon>
        <taxon>Ecdysozoa</taxon>
        <taxon>Arthropoda</taxon>
        <taxon>Chelicerata</taxon>
        <taxon>Arachnida</taxon>
        <taxon>Araneae</taxon>
        <taxon>Araneomorphae</taxon>
        <taxon>Entelegynae</taxon>
        <taxon>Araneoidea</taxon>
        <taxon>Araneidae</taxon>
        <taxon>Caerostris</taxon>
    </lineage>
</organism>
<evidence type="ECO:0000313" key="3">
    <source>
        <dbReference type="Proteomes" id="UP001054945"/>
    </source>
</evidence>
<protein>
    <submittedName>
        <fullName evidence="2">Uncharacterized protein</fullName>
    </submittedName>
</protein>
<dbReference type="EMBL" id="BPLR01010710">
    <property type="protein sequence ID" value="GIY41375.1"/>
    <property type="molecule type" value="Genomic_DNA"/>
</dbReference>
<dbReference type="AlphaFoldDB" id="A0AAV4T9E8"/>
<comment type="caution">
    <text evidence="2">The sequence shown here is derived from an EMBL/GenBank/DDBJ whole genome shotgun (WGS) entry which is preliminary data.</text>
</comment>
<proteinExistence type="predicted"/>
<keyword evidence="3" id="KW-1185">Reference proteome</keyword>
<name>A0AAV4T9E8_CAEEX</name>
<evidence type="ECO:0000256" key="1">
    <source>
        <dbReference type="SAM" id="MobiDB-lite"/>
    </source>
</evidence>
<dbReference type="Proteomes" id="UP001054945">
    <property type="component" value="Unassembled WGS sequence"/>
</dbReference>
<evidence type="ECO:0000313" key="2">
    <source>
        <dbReference type="EMBL" id="GIY41375.1"/>
    </source>
</evidence>
<reference evidence="2 3" key="1">
    <citation type="submission" date="2021-06" db="EMBL/GenBank/DDBJ databases">
        <title>Caerostris extrusa draft genome.</title>
        <authorList>
            <person name="Kono N."/>
            <person name="Arakawa K."/>
        </authorList>
    </citation>
    <scope>NUCLEOTIDE SEQUENCE [LARGE SCALE GENOMIC DNA]</scope>
</reference>
<gene>
    <name evidence="2" type="ORF">CEXT_793761</name>
</gene>
<sequence length="101" mass="11732">MNSEEAPPATFTFKTRTIPTESRSLSRKTDPPICLEPLCHHRNARVLCSVLMVGEDRFVLIFWFIGWDSRFSIMHIINSPPMGWRETLHSTRNFEELTPKA</sequence>